<name>A0A5E4PHZ6_9COXI</name>
<dbReference type="InterPro" id="IPR007844">
    <property type="entry name" value="AsmA"/>
</dbReference>
<dbReference type="GO" id="GO:0090313">
    <property type="term" value="P:regulation of protein targeting to membrane"/>
    <property type="evidence" value="ECO:0007669"/>
    <property type="project" value="TreeGrafter"/>
</dbReference>
<organism evidence="3 4">
    <name type="scientific">Aquicella siphonis</name>
    <dbReference type="NCBI Taxonomy" id="254247"/>
    <lineage>
        <taxon>Bacteria</taxon>
        <taxon>Pseudomonadati</taxon>
        <taxon>Pseudomonadota</taxon>
        <taxon>Gammaproteobacteria</taxon>
        <taxon>Legionellales</taxon>
        <taxon>Coxiellaceae</taxon>
        <taxon>Aquicella</taxon>
    </lineage>
</organism>
<evidence type="ECO:0000313" key="4">
    <source>
        <dbReference type="Proteomes" id="UP000324194"/>
    </source>
</evidence>
<evidence type="ECO:0000256" key="1">
    <source>
        <dbReference type="SAM" id="Phobius"/>
    </source>
</evidence>
<proteinExistence type="predicted"/>
<evidence type="ECO:0000313" key="3">
    <source>
        <dbReference type="EMBL" id="VVC76650.1"/>
    </source>
</evidence>
<dbReference type="Proteomes" id="UP000324194">
    <property type="component" value="Chromosome 1"/>
</dbReference>
<dbReference type="KEGG" id="asip:AQUSIP_19730"/>
<protein>
    <recommendedName>
        <fullName evidence="2">AsmA domain-containing protein</fullName>
    </recommendedName>
</protein>
<reference evidence="3 4" key="1">
    <citation type="submission" date="2019-08" db="EMBL/GenBank/DDBJ databases">
        <authorList>
            <person name="Guy L."/>
        </authorList>
    </citation>
    <scope>NUCLEOTIDE SEQUENCE [LARGE SCALE GENOMIC DNA]</scope>
    <source>
        <strain evidence="3 4">SGT-108</strain>
    </source>
</reference>
<feature type="transmembrane region" description="Helical" evidence="1">
    <location>
        <begin position="7"/>
        <end position="30"/>
    </location>
</feature>
<dbReference type="InterPro" id="IPR052894">
    <property type="entry name" value="AsmA-related"/>
</dbReference>
<accession>A0A5E4PHZ6</accession>
<keyword evidence="1" id="KW-1133">Transmembrane helix</keyword>
<feature type="domain" description="AsmA" evidence="2">
    <location>
        <begin position="1"/>
        <end position="101"/>
    </location>
</feature>
<dbReference type="PANTHER" id="PTHR30441">
    <property type="entry name" value="DUF748 DOMAIN-CONTAINING PROTEIN"/>
    <property type="match status" value="1"/>
</dbReference>
<dbReference type="GO" id="GO:0005886">
    <property type="term" value="C:plasma membrane"/>
    <property type="evidence" value="ECO:0007669"/>
    <property type="project" value="TreeGrafter"/>
</dbReference>
<feature type="domain" description="AsmA" evidence="2">
    <location>
        <begin position="109"/>
        <end position="278"/>
    </location>
</feature>
<dbReference type="PANTHER" id="PTHR30441:SF4">
    <property type="entry name" value="PROTEIN ASMA"/>
    <property type="match status" value="1"/>
</dbReference>
<keyword evidence="1" id="KW-0472">Membrane</keyword>
<sequence length="376" mass="41568">MMKILKTLLSITALILIICILAIGMLVFFADPNKLKPVLVEEVKKTTGYQLIIEGKLSWSFYPGLAVKMEHVLLSAPGQTSAFVDAHDVRMAADLMELLRSKEKLQGGVSIASLRLMNIQAEKVNARLQWKSNILTISPITAHLYQGRLEGEASGRRFTSEPVWNWDVQASNIQIKPLLEDINGKKTRLNLSGTGQMKMQAETSGKTRERMTDNLNGSVSFNLSNGAMEGVDLNYLLKNADALLNKEAVNPPENLNQTEFNRLTGTALISQGVAESKDIFLTAPAFTANAQGTIVLKSRELDLQLQVKPGESARTKWEIPVLITGDVSHPDVRLDTMEIQKILTAQEIDKLKSKAAKEIKKHVPGKTGEFLQNLLR</sequence>
<keyword evidence="4" id="KW-1185">Reference proteome</keyword>
<dbReference type="Pfam" id="PF05170">
    <property type="entry name" value="AsmA"/>
    <property type="match status" value="2"/>
</dbReference>
<evidence type="ECO:0000259" key="2">
    <source>
        <dbReference type="Pfam" id="PF05170"/>
    </source>
</evidence>
<dbReference type="AlphaFoldDB" id="A0A5E4PHZ6"/>
<gene>
    <name evidence="3" type="ORF">AQUSIP_19730</name>
</gene>
<dbReference type="EMBL" id="LR699119">
    <property type="protein sequence ID" value="VVC76650.1"/>
    <property type="molecule type" value="Genomic_DNA"/>
</dbReference>
<keyword evidence="1" id="KW-0812">Transmembrane</keyword>